<dbReference type="Pfam" id="PF00132">
    <property type="entry name" value="Hexapep"/>
    <property type="match status" value="1"/>
</dbReference>
<dbReference type="Gene3D" id="2.160.10.10">
    <property type="entry name" value="Hexapeptide repeat proteins"/>
    <property type="match status" value="1"/>
</dbReference>
<protein>
    <recommendedName>
        <fullName evidence="3">Acetyltransferase</fullName>
        <ecNumber evidence="3">2.3.1.-</ecNumber>
    </recommendedName>
</protein>
<accession>A0ABT1STJ2</accession>
<organism evidence="4 5">
    <name type="scientific">Megasphaera massiliensis</name>
    <dbReference type="NCBI Taxonomy" id="1232428"/>
    <lineage>
        <taxon>Bacteria</taxon>
        <taxon>Bacillati</taxon>
        <taxon>Bacillota</taxon>
        <taxon>Negativicutes</taxon>
        <taxon>Veillonellales</taxon>
        <taxon>Veillonellaceae</taxon>
        <taxon>Megasphaera</taxon>
    </lineage>
</organism>
<evidence type="ECO:0000313" key="5">
    <source>
        <dbReference type="Proteomes" id="UP001206692"/>
    </source>
</evidence>
<sequence length="206" mass="23120">MEWDRMMDQKLYNPFGVDDGSFERVHAAQRRFNASDDLNDKEAFEALKACFAEAPDDMILLAPVYFDHGDRIRFGRHFFANTGLTILDEHYVTFGDNVFLAPHVSIYTAGHPIDAEVRNTNLEYARPVTIGSDVWIGGNVVINPGVTIGDDVVIGSGSVVTRDIPSHVIAAGNPCRVIRPITEKDHDNWHQQWDEYKKAAAAYLSR</sequence>
<proteinExistence type="inferred from homology"/>
<dbReference type="InterPro" id="IPR018357">
    <property type="entry name" value="Hexapep_transf_CS"/>
</dbReference>
<dbReference type="InterPro" id="IPR001451">
    <property type="entry name" value="Hexapep"/>
</dbReference>
<comment type="caution">
    <text evidence="4">The sequence shown here is derived from an EMBL/GenBank/DDBJ whole genome shotgun (WGS) entry which is preliminary data.</text>
</comment>
<evidence type="ECO:0000313" key="4">
    <source>
        <dbReference type="EMBL" id="MCQ5342918.1"/>
    </source>
</evidence>
<keyword evidence="1 3" id="KW-0808">Transferase</keyword>
<dbReference type="EC" id="2.3.1.-" evidence="3"/>
<reference evidence="4 5" key="1">
    <citation type="submission" date="2022-06" db="EMBL/GenBank/DDBJ databases">
        <title>Isolation of gut microbiota from human fecal samples.</title>
        <authorList>
            <person name="Pamer E.G."/>
            <person name="Barat B."/>
            <person name="Waligurski E."/>
            <person name="Medina S."/>
            <person name="Paddock L."/>
            <person name="Mostad J."/>
        </authorList>
    </citation>
    <scope>NUCLEOTIDE SEQUENCE [LARGE SCALE GENOMIC DNA]</scope>
    <source>
        <strain evidence="4 5">DFI.1.1</strain>
    </source>
</reference>
<dbReference type="RefSeq" id="WP_227166405.1">
    <property type="nucleotide sequence ID" value="NZ_JAJCOC010000016.1"/>
</dbReference>
<dbReference type="InterPro" id="IPR011004">
    <property type="entry name" value="Trimer_LpxA-like_sf"/>
</dbReference>
<dbReference type="EMBL" id="JANGEW010000013">
    <property type="protein sequence ID" value="MCQ5342918.1"/>
    <property type="molecule type" value="Genomic_DNA"/>
</dbReference>
<dbReference type="SUPFAM" id="SSF51161">
    <property type="entry name" value="Trimeric LpxA-like enzymes"/>
    <property type="match status" value="1"/>
</dbReference>
<evidence type="ECO:0000256" key="2">
    <source>
        <dbReference type="ARBA" id="ARBA00022737"/>
    </source>
</evidence>
<comment type="similarity">
    <text evidence="3">Belongs to the transferase hexapeptide repeat family.</text>
</comment>
<dbReference type="CDD" id="cd03357">
    <property type="entry name" value="LbH_MAT_GAT"/>
    <property type="match status" value="1"/>
</dbReference>
<keyword evidence="3" id="KW-0012">Acyltransferase</keyword>
<dbReference type="PANTHER" id="PTHR43017:SF1">
    <property type="entry name" value="ACETYLTRANSFERASE YJL218W-RELATED"/>
    <property type="match status" value="1"/>
</dbReference>
<gene>
    <name evidence="4" type="ORF">NE675_07785</name>
</gene>
<keyword evidence="2" id="KW-0677">Repeat</keyword>
<keyword evidence="5" id="KW-1185">Reference proteome</keyword>
<dbReference type="PROSITE" id="PS00101">
    <property type="entry name" value="HEXAPEP_TRANSFERASES"/>
    <property type="match status" value="1"/>
</dbReference>
<evidence type="ECO:0000256" key="3">
    <source>
        <dbReference type="RuleBase" id="RU367021"/>
    </source>
</evidence>
<dbReference type="Proteomes" id="UP001206692">
    <property type="component" value="Unassembled WGS sequence"/>
</dbReference>
<dbReference type="PANTHER" id="PTHR43017">
    <property type="entry name" value="GALACTOSIDE O-ACETYLTRANSFERASE"/>
    <property type="match status" value="1"/>
</dbReference>
<dbReference type="InterPro" id="IPR039369">
    <property type="entry name" value="LacA-like"/>
</dbReference>
<name>A0ABT1STJ2_9FIRM</name>
<evidence type="ECO:0000256" key="1">
    <source>
        <dbReference type="ARBA" id="ARBA00022679"/>
    </source>
</evidence>